<dbReference type="EMBL" id="BKCJ011243414">
    <property type="protein sequence ID" value="GFD09152.1"/>
    <property type="molecule type" value="Genomic_DNA"/>
</dbReference>
<protein>
    <submittedName>
        <fullName evidence="2">Uncharacterized protein</fullName>
    </submittedName>
</protein>
<accession>A0A699TF30</accession>
<feature type="compositionally biased region" description="Basic residues" evidence="1">
    <location>
        <begin position="56"/>
        <end position="65"/>
    </location>
</feature>
<evidence type="ECO:0000256" key="1">
    <source>
        <dbReference type="SAM" id="MobiDB-lite"/>
    </source>
</evidence>
<feature type="non-terminal residue" evidence="2">
    <location>
        <position position="1"/>
    </location>
</feature>
<sequence>IADKIAEAKKENLNQQPKSTTPPTTTPINPSIITTTTQMQTPLQSPPRSSSQPKREHIKKGKGKKVMSLEEADKESIESDSDKEAHVTGSMVNSSK</sequence>
<dbReference type="AlphaFoldDB" id="A0A699TF30"/>
<organism evidence="2">
    <name type="scientific">Tanacetum cinerariifolium</name>
    <name type="common">Dalmatian daisy</name>
    <name type="synonym">Chrysanthemum cinerariifolium</name>
    <dbReference type="NCBI Taxonomy" id="118510"/>
    <lineage>
        <taxon>Eukaryota</taxon>
        <taxon>Viridiplantae</taxon>
        <taxon>Streptophyta</taxon>
        <taxon>Embryophyta</taxon>
        <taxon>Tracheophyta</taxon>
        <taxon>Spermatophyta</taxon>
        <taxon>Magnoliopsida</taxon>
        <taxon>eudicotyledons</taxon>
        <taxon>Gunneridae</taxon>
        <taxon>Pentapetalae</taxon>
        <taxon>asterids</taxon>
        <taxon>campanulids</taxon>
        <taxon>Asterales</taxon>
        <taxon>Asteraceae</taxon>
        <taxon>Asteroideae</taxon>
        <taxon>Anthemideae</taxon>
        <taxon>Anthemidinae</taxon>
        <taxon>Tanacetum</taxon>
    </lineage>
</organism>
<feature type="region of interest" description="Disordered" evidence="1">
    <location>
        <begin position="9"/>
        <end position="96"/>
    </location>
</feature>
<feature type="compositionally biased region" description="Basic and acidic residues" evidence="1">
    <location>
        <begin position="74"/>
        <end position="86"/>
    </location>
</feature>
<name>A0A699TF30_TANCI</name>
<gene>
    <name evidence="2" type="ORF">Tci_881121</name>
</gene>
<comment type="caution">
    <text evidence="2">The sequence shown here is derived from an EMBL/GenBank/DDBJ whole genome shotgun (WGS) entry which is preliminary data.</text>
</comment>
<feature type="compositionally biased region" description="Low complexity" evidence="1">
    <location>
        <begin position="19"/>
        <end position="52"/>
    </location>
</feature>
<reference evidence="2" key="1">
    <citation type="journal article" date="2019" name="Sci. Rep.">
        <title>Draft genome of Tanacetum cinerariifolium, the natural source of mosquito coil.</title>
        <authorList>
            <person name="Yamashiro T."/>
            <person name="Shiraishi A."/>
            <person name="Satake H."/>
            <person name="Nakayama K."/>
        </authorList>
    </citation>
    <scope>NUCLEOTIDE SEQUENCE</scope>
</reference>
<evidence type="ECO:0000313" key="2">
    <source>
        <dbReference type="EMBL" id="GFD09152.1"/>
    </source>
</evidence>
<proteinExistence type="predicted"/>